<dbReference type="Pfam" id="PF18911">
    <property type="entry name" value="PKD_4"/>
    <property type="match status" value="6"/>
</dbReference>
<feature type="domain" description="PKD" evidence="14">
    <location>
        <begin position="1267"/>
        <end position="1351"/>
    </location>
</feature>
<feature type="domain" description="PKD" evidence="14">
    <location>
        <begin position="1654"/>
        <end position="1742"/>
    </location>
</feature>
<dbReference type="InterPro" id="IPR022409">
    <property type="entry name" value="PKD/Chitinase_dom"/>
</dbReference>
<evidence type="ECO:0000256" key="5">
    <source>
        <dbReference type="ARBA" id="ARBA00022737"/>
    </source>
</evidence>
<evidence type="ECO:0000256" key="11">
    <source>
        <dbReference type="ARBA" id="ARBA00023326"/>
    </source>
</evidence>
<dbReference type="SUPFAM" id="SSF49265">
    <property type="entry name" value="Fibronectin type III"/>
    <property type="match status" value="1"/>
</dbReference>
<keyword evidence="8" id="KW-1015">Disulfide bond</keyword>
<dbReference type="PROSITE" id="PS50093">
    <property type="entry name" value="PKD"/>
    <property type="match status" value="6"/>
</dbReference>
<feature type="signal peptide" evidence="13">
    <location>
        <begin position="1"/>
        <end position="35"/>
    </location>
</feature>
<keyword evidence="9" id="KW-0966">Cell projection</keyword>
<keyword evidence="10" id="KW-0326">Glycosidase</keyword>
<dbReference type="RefSeq" id="WP_135973253.1">
    <property type="nucleotide sequence ID" value="NZ_CP039291.1"/>
</dbReference>
<keyword evidence="5" id="KW-0677">Repeat</keyword>
<evidence type="ECO:0000313" key="17">
    <source>
        <dbReference type="Proteomes" id="UP000296469"/>
    </source>
</evidence>
<keyword evidence="7" id="KW-0472">Membrane</keyword>
<dbReference type="PROSITE" id="PS50853">
    <property type="entry name" value="FN3"/>
    <property type="match status" value="1"/>
</dbReference>
<sequence length="1955" mass="200174">MRHFTSDLSRNLAAAVAATLVLAGLAVAAAPPVAAAEPAPLPATVSADALPTAQIDGVVWKQVAAGGTVYVGGNFANARPAGVAVGGAGSVARAHMMAYDLATGALSTSFAPRFNGQVNDLVASADGRTLYAVGSFTTVNGQTRNRAAAFDLPSGTLKPWAPNLNGYAKGVDVAPNGTVYVAGNFSHVGNTPRPKVAAFHPTTAALQPFTAPVDDNQANAVQVAPDGLSVVVAGNFTSIGGQSAQSYGLARLDAVTGALLPLPVTSTVRNAGAQSAIASLSSDATGFYGAGWHTAASGTLEGTFKASWDTGELVWLEDCHGDSYSAAPHGGAVYIASHKHYCGNSGGFPQTEPWSFYHGTAVTNDVRGVNTADIYGYPDHPGTPRPEFLEWYPSFTPGTFTGTDQGPWTVSSAGGYVLFGGEFTRVNGTGQQGIVRFVDRSSAPNKVGPAAKGPFFTLGGLSYARGEVRLTWPGNPDRDDATLRYDVYRQSTSTPPIHTRTVTAPFWAQPAMSFVDTGLPPGSSQRYRVVATDPAGNTAMSDWFTVTVSDVAVSDYAQEVLADEPTSYWRFGEADGTTAYDWAGTSDLTTAGVARGAAGAVVDDANTAVTFPGTAASTAATRTAAPAPDVFSVEAWFRTTSTTGGKIVGFGNRATGSSGSYDRQVYMTSAGRLVFGVYPGATRTVTSTGSYNDGGWHHVVATLGPTGMQLFVDGRRVGQRTDTTAGQAYSGFWRIGGDQLSGWPTRPSTDYFAGTVDDVAVYPRVLTVQEVRSHVTTAGYTADVPASPADAYGAAVYAAEPDLYWRFDEALGAPLSDAGTAGNGGSLAGTGWTRQTGGALAAHPDNRSVLFVEGSSGAYSTTAFENPRAYSLEAWFSTESTRGGKVIGFGSRQTGTSGDYDRHVYLQDDGRLVFGTWTGASNTITSARSYNDGGWHHVLATQGPDGMALYVDGQPVGTHPQTGAQAYTGYWRVANDATWGSTSGALAGRIDEVAVYSRALTANDALLHHGLGTTGAAPNLPPTATFDATLTGRTLTLDGSAAADQDGTVTSWTWDLGDGTTAEGPTPPAHTYERAGTYTVTLTVTDDRGATGTRAQSVTVVNAPPVAVFSAGTRYLDVAVDASGSSDPDGSVAGYAWQFGDGATASGATAGHTYAAAGTYTVTLTVTDHDGATTATTQDVTVAPNQPPVAGFVAQPSALDVAFQPVGTSDPDGTVASYAWDFGDGTASVDQAPAHTYAAAGTYTVRLTVTDDLGATATTEQAVTVTANVAPVAAFTPTVTQLQVAVDASASSDPDGSVVGHTWDFGDGTQGSGATARHTYAASGTYTVTLTVRDNRGAETTVSRDVVATAPSVWARDTFSRTTATGWGTADTGGAWTHFGSAGQYSVADGTGRVTIGTTASTPRLQLRSVAAADSDQTVRFSLDRIADGGGTSVSLTSRGGGWSSLYRGRAWVRADGSVTLLVTRIAPAETTLAAVNVPGLRLTAGVPLNVRFRTDGSSPTALRLKAWTGPTEPAAWQVQTTDATPELQDAGAVGLDTGLAGSVTNAPVRVTVDDLFAGQPGATVPNQVPVPAFTAATTELAVAVDGAASSDPDGTVTAWSWDFGDGSAAATGAQATHGYATAGTYPVTLTVTDDRGATASTTQDVVVTRPEAPPAAPVAAFAASVLDLTVSVDGSASAAGEEDVVAWAWDFGDGTQATGAQAQHAYASAGTYPVSLTVTGPDGTTDTLTKDVTVAAPPTEEQVLAQDVFDRTLASGWGASAAGGPWTHFGSATQYSVAPGSGTLQALQPGAAPRVRWAGLSARDVDVLGQVSLEKVGDGGGTFVSLTARSGSWSSLYRGTVWVKSTGALNVVITRIAPRETILAQANVAGGALAPGERLNVRLQAVGADPTTLRLRTWKEGTPEPDTWQLTTTDTTPELQDAGGVGVDGLLSGTSTNGPVGIRVHGLKVVGATG</sequence>
<evidence type="ECO:0000256" key="10">
    <source>
        <dbReference type="ARBA" id="ARBA00023295"/>
    </source>
</evidence>
<dbReference type="Gene3D" id="2.60.120.200">
    <property type="match status" value="2"/>
</dbReference>
<feature type="domain" description="Fibronectin type-III" evidence="15">
    <location>
        <begin position="451"/>
        <end position="551"/>
    </location>
</feature>
<dbReference type="CDD" id="cd00110">
    <property type="entry name" value="LamG"/>
    <property type="match status" value="1"/>
</dbReference>
<dbReference type="OrthoDB" id="9802683at2"/>
<evidence type="ECO:0000256" key="9">
    <source>
        <dbReference type="ARBA" id="ARBA00023273"/>
    </source>
</evidence>
<keyword evidence="17" id="KW-1185">Reference proteome</keyword>
<organism evidence="16 17">
    <name type="scientific">Cellulomonas shaoxiangyii</name>
    <dbReference type="NCBI Taxonomy" id="2566013"/>
    <lineage>
        <taxon>Bacteria</taxon>
        <taxon>Bacillati</taxon>
        <taxon>Actinomycetota</taxon>
        <taxon>Actinomycetes</taxon>
        <taxon>Micrococcales</taxon>
        <taxon>Cellulomonadaceae</taxon>
        <taxon>Cellulomonas</taxon>
    </lineage>
</organism>
<evidence type="ECO:0000256" key="1">
    <source>
        <dbReference type="ARBA" id="ARBA00004141"/>
    </source>
</evidence>
<evidence type="ECO:0000256" key="2">
    <source>
        <dbReference type="ARBA" id="ARBA00004316"/>
    </source>
</evidence>
<dbReference type="SMART" id="SM00089">
    <property type="entry name" value="PKD"/>
    <property type="match status" value="6"/>
</dbReference>
<dbReference type="InterPro" id="IPR013320">
    <property type="entry name" value="ConA-like_dom_sf"/>
</dbReference>
<name>A0A4P7SJU7_9CELL</name>
<feature type="domain" description="PKD" evidence="14">
    <location>
        <begin position="1018"/>
        <end position="1100"/>
    </location>
</feature>
<evidence type="ECO:0000256" key="8">
    <source>
        <dbReference type="ARBA" id="ARBA00023157"/>
    </source>
</evidence>
<dbReference type="PANTHER" id="PTHR46730:SF1">
    <property type="entry name" value="PLAT DOMAIN-CONTAINING PROTEIN"/>
    <property type="match status" value="1"/>
</dbReference>
<dbReference type="GO" id="GO:0005261">
    <property type="term" value="F:monoatomic cation channel activity"/>
    <property type="evidence" value="ECO:0007669"/>
    <property type="project" value="TreeGrafter"/>
</dbReference>
<feature type="compositionally biased region" description="Low complexity" evidence="12">
    <location>
        <begin position="1905"/>
        <end position="1921"/>
    </location>
</feature>
<evidence type="ECO:0000256" key="3">
    <source>
        <dbReference type="ARBA" id="ARBA00022692"/>
    </source>
</evidence>
<gene>
    <name evidence="16" type="ORF">E5225_13580</name>
</gene>
<evidence type="ECO:0000256" key="7">
    <source>
        <dbReference type="ARBA" id="ARBA00023136"/>
    </source>
</evidence>
<evidence type="ECO:0000256" key="4">
    <source>
        <dbReference type="ARBA" id="ARBA00022729"/>
    </source>
</evidence>
<dbReference type="SUPFAM" id="SSF49899">
    <property type="entry name" value="Concanavalin A-like lectins/glucanases"/>
    <property type="match status" value="2"/>
</dbReference>
<dbReference type="InterPro" id="IPR003961">
    <property type="entry name" value="FN3_dom"/>
</dbReference>
<protein>
    <submittedName>
        <fullName evidence="16">PKD domain-containing protein</fullName>
    </submittedName>
</protein>
<feature type="domain" description="PKD" evidence="14">
    <location>
        <begin position="1566"/>
        <end position="1655"/>
    </location>
</feature>
<keyword evidence="6" id="KW-1133">Transmembrane helix</keyword>
<dbReference type="Gene3D" id="2.60.40.10">
    <property type="entry name" value="Immunoglobulins"/>
    <property type="match status" value="7"/>
</dbReference>
<dbReference type="SUPFAM" id="SSF49299">
    <property type="entry name" value="PKD domain"/>
    <property type="match status" value="6"/>
</dbReference>
<dbReference type="GO" id="GO:0006816">
    <property type="term" value="P:calcium ion transport"/>
    <property type="evidence" value="ECO:0007669"/>
    <property type="project" value="TreeGrafter"/>
</dbReference>
<evidence type="ECO:0000256" key="12">
    <source>
        <dbReference type="SAM" id="MobiDB-lite"/>
    </source>
</evidence>
<keyword evidence="3" id="KW-0812">Transmembrane</keyword>
<feature type="region of interest" description="Disordered" evidence="12">
    <location>
        <begin position="1902"/>
        <end position="1921"/>
    </location>
</feature>
<dbReference type="KEGG" id="celz:E5225_13580"/>
<dbReference type="GO" id="GO:0000272">
    <property type="term" value="P:polysaccharide catabolic process"/>
    <property type="evidence" value="ECO:0007669"/>
    <property type="project" value="UniProtKB-KW"/>
</dbReference>
<keyword evidence="11" id="KW-0624">Polysaccharide degradation</keyword>
<dbReference type="CDD" id="cd00146">
    <property type="entry name" value="PKD"/>
    <property type="match status" value="6"/>
</dbReference>
<keyword evidence="11" id="KW-0119">Carbohydrate metabolism</keyword>
<dbReference type="PANTHER" id="PTHR46730">
    <property type="entry name" value="POLYCYSTIN-1"/>
    <property type="match status" value="1"/>
</dbReference>
<feature type="chain" id="PRO_5020509721" evidence="13">
    <location>
        <begin position="36"/>
        <end position="1955"/>
    </location>
</feature>
<evidence type="ECO:0000259" key="14">
    <source>
        <dbReference type="PROSITE" id="PS50093"/>
    </source>
</evidence>
<feature type="domain" description="PKD" evidence="14">
    <location>
        <begin position="1184"/>
        <end position="1272"/>
    </location>
</feature>
<dbReference type="EMBL" id="CP039291">
    <property type="protein sequence ID" value="QCB94432.1"/>
    <property type="molecule type" value="Genomic_DNA"/>
</dbReference>
<evidence type="ECO:0000256" key="6">
    <source>
        <dbReference type="ARBA" id="ARBA00022989"/>
    </source>
</evidence>
<dbReference type="GO" id="GO:0005886">
    <property type="term" value="C:plasma membrane"/>
    <property type="evidence" value="ECO:0007669"/>
    <property type="project" value="TreeGrafter"/>
</dbReference>
<keyword evidence="4 13" id="KW-0732">Signal</keyword>
<dbReference type="SMART" id="SM00560">
    <property type="entry name" value="LamGL"/>
    <property type="match status" value="2"/>
</dbReference>
<feature type="domain" description="PKD" evidence="14">
    <location>
        <begin position="1101"/>
        <end position="1182"/>
    </location>
</feature>
<accession>A0A4P7SJU7</accession>
<dbReference type="Pfam" id="PF13385">
    <property type="entry name" value="Laminin_G_3"/>
    <property type="match status" value="2"/>
</dbReference>
<dbReference type="SMART" id="SM00282">
    <property type="entry name" value="LamG"/>
    <property type="match status" value="1"/>
</dbReference>
<dbReference type="InterPro" id="IPR035986">
    <property type="entry name" value="PKD_dom_sf"/>
</dbReference>
<evidence type="ECO:0000313" key="16">
    <source>
        <dbReference type="EMBL" id="QCB94432.1"/>
    </source>
</evidence>
<comment type="subcellular location">
    <subcellularLocation>
        <location evidence="2">Cell projection</location>
    </subcellularLocation>
    <subcellularLocation>
        <location evidence="1">Membrane</location>
        <topology evidence="1">Multi-pass membrane protein</topology>
    </subcellularLocation>
</comment>
<dbReference type="GO" id="GO:0042995">
    <property type="term" value="C:cell projection"/>
    <property type="evidence" value="ECO:0007669"/>
    <property type="project" value="UniProtKB-SubCell"/>
</dbReference>
<evidence type="ECO:0000256" key="13">
    <source>
        <dbReference type="SAM" id="SignalP"/>
    </source>
</evidence>
<dbReference type="InterPro" id="IPR036116">
    <property type="entry name" value="FN3_sf"/>
</dbReference>
<keyword evidence="10" id="KW-0378">Hydrolase</keyword>
<evidence type="ECO:0000259" key="15">
    <source>
        <dbReference type="PROSITE" id="PS50853"/>
    </source>
</evidence>
<dbReference type="InterPro" id="IPR013783">
    <property type="entry name" value="Ig-like_fold"/>
</dbReference>
<dbReference type="InterPro" id="IPR006558">
    <property type="entry name" value="LamG-like"/>
</dbReference>
<dbReference type="SUPFAM" id="SSF75011">
    <property type="entry name" value="3-carboxy-cis,cis-mucoante lactonizing enzyme"/>
    <property type="match status" value="1"/>
</dbReference>
<dbReference type="InterPro" id="IPR001791">
    <property type="entry name" value="Laminin_G"/>
</dbReference>
<dbReference type="GO" id="GO:0016798">
    <property type="term" value="F:hydrolase activity, acting on glycosyl bonds"/>
    <property type="evidence" value="ECO:0007669"/>
    <property type="project" value="UniProtKB-KW"/>
</dbReference>
<dbReference type="InterPro" id="IPR000601">
    <property type="entry name" value="PKD_dom"/>
</dbReference>
<reference evidence="16 17" key="1">
    <citation type="submission" date="2019-04" db="EMBL/GenBank/DDBJ databases">
        <title>Isolation and identification of Cellulomonas shaoxiangyii sp. Nov. isolated from feces of the Tibetan antelopes (Pantholops hodgsonii) in the Qinghai-Tibet plateau of China.</title>
        <authorList>
            <person name="Tian Z."/>
        </authorList>
    </citation>
    <scope>NUCLEOTIDE SEQUENCE [LARGE SCALE GENOMIC DNA]</scope>
    <source>
        <strain evidence="16 17">Z28</strain>
    </source>
</reference>
<dbReference type="Proteomes" id="UP000296469">
    <property type="component" value="Chromosome"/>
</dbReference>
<proteinExistence type="predicted"/>